<dbReference type="RefSeq" id="WP_098241129.1">
    <property type="nucleotide sequence ID" value="NZ_CP022685.1"/>
</dbReference>
<evidence type="ECO:0000256" key="4">
    <source>
        <dbReference type="ARBA" id="ARBA00022723"/>
    </source>
</evidence>
<dbReference type="GO" id="GO:0004497">
    <property type="term" value="F:monooxygenase activity"/>
    <property type="evidence" value="ECO:0007669"/>
    <property type="project" value="UniProtKB-ARBA"/>
</dbReference>
<dbReference type="InterPro" id="IPR017941">
    <property type="entry name" value="Rieske_2Fe-2S"/>
</dbReference>
<dbReference type="SUPFAM" id="SSF50022">
    <property type="entry name" value="ISP domain"/>
    <property type="match status" value="1"/>
</dbReference>
<protein>
    <recommendedName>
        <fullName evidence="2">Cytochrome bc1 complex Rieske iron-sulfur subunit</fullName>
    </recommendedName>
    <alternativeName>
        <fullName evidence="8">Cytochrome bc1 reductase complex subunit QcrA</fullName>
    </alternativeName>
</protein>
<keyword evidence="3" id="KW-0001">2Fe-2S</keyword>
<dbReference type="Proteomes" id="UP000221011">
    <property type="component" value="Chromosome"/>
</dbReference>
<evidence type="ECO:0000256" key="3">
    <source>
        <dbReference type="ARBA" id="ARBA00022714"/>
    </source>
</evidence>
<keyword evidence="4" id="KW-0479">Metal-binding</keyword>
<sequence length="162" mass="15755">MTTHDMPTSGHATSPSGPCRRTVVATLGAAGLAAALTACGGGDADDSAESTGSTAPAKGGAEKGGAGGAVLADTSDIPVGGGKIFKDEGVVVTQPTKGEFKAFSNRCTHKGCPVTSVEGGTINCPCHGSKFSIADGSVKHPPAPSPLPPADISVDGKSIKLA</sequence>
<evidence type="ECO:0000256" key="10">
    <source>
        <dbReference type="SAM" id="MobiDB-lite"/>
    </source>
</evidence>
<evidence type="ECO:0000256" key="6">
    <source>
        <dbReference type="ARBA" id="ARBA00023014"/>
    </source>
</evidence>
<evidence type="ECO:0000259" key="11">
    <source>
        <dbReference type="PROSITE" id="PS51296"/>
    </source>
</evidence>
<gene>
    <name evidence="12" type="ORF">KY5_1084</name>
</gene>
<dbReference type="InterPro" id="IPR036922">
    <property type="entry name" value="Rieske_2Fe-2S_sf"/>
</dbReference>
<dbReference type="PROSITE" id="PS51296">
    <property type="entry name" value="RIESKE"/>
    <property type="match status" value="1"/>
</dbReference>
<organism evidence="12 13">
    <name type="scientific">Streptomyces formicae</name>
    <dbReference type="NCBI Taxonomy" id="1616117"/>
    <lineage>
        <taxon>Bacteria</taxon>
        <taxon>Bacillati</taxon>
        <taxon>Actinomycetota</taxon>
        <taxon>Actinomycetes</taxon>
        <taxon>Kitasatosporales</taxon>
        <taxon>Streptomycetaceae</taxon>
        <taxon>Streptomyces</taxon>
    </lineage>
</organism>
<evidence type="ECO:0000256" key="1">
    <source>
        <dbReference type="ARBA" id="ARBA00002494"/>
    </source>
</evidence>
<dbReference type="KEGG" id="sfk:KY5_1084"/>
<dbReference type="Gene3D" id="2.102.10.10">
    <property type="entry name" value="Rieske [2Fe-2S] iron-sulphur domain"/>
    <property type="match status" value="1"/>
</dbReference>
<keyword evidence="13" id="KW-1185">Reference proteome</keyword>
<proteinExistence type="predicted"/>
<dbReference type="EMBL" id="CP022685">
    <property type="protein sequence ID" value="ATL26102.1"/>
    <property type="molecule type" value="Genomic_DNA"/>
</dbReference>
<accession>A0A291Q3C0</accession>
<evidence type="ECO:0000256" key="8">
    <source>
        <dbReference type="ARBA" id="ARBA00029586"/>
    </source>
</evidence>
<evidence type="ECO:0000256" key="7">
    <source>
        <dbReference type="ARBA" id="ARBA00023157"/>
    </source>
</evidence>
<evidence type="ECO:0000256" key="9">
    <source>
        <dbReference type="ARBA" id="ARBA00034078"/>
    </source>
</evidence>
<keyword evidence="6" id="KW-0411">Iron-sulfur</keyword>
<evidence type="ECO:0000256" key="2">
    <source>
        <dbReference type="ARBA" id="ARBA00015816"/>
    </source>
</evidence>
<dbReference type="GO" id="GO:0016705">
    <property type="term" value="F:oxidoreductase activity, acting on paired donors, with incorporation or reduction of molecular oxygen"/>
    <property type="evidence" value="ECO:0007669"/>
    <property type="project" value="UniProtKB-ARBA"/>
</dbReference>
<dbReference type="InterPro" id="IPR005805">
    <property type="entry name" value="Rieske_Fe-S_prot_C"/>
</dbReference>
<dbReference type="InterPro" id="IPR006311">
    <property type="entry name" value="TAT_signal"/>
</dbReference>
<dbReference type="PRINTS" id="PR00162">
    <property type="entry name" value="RIESKE"/>
</dbReference>
<dbReference type="GO" id="GO:0016020">
    <property type="term" value="C:membrane"/>
    <property type="evidence" value="ECO:0007669"/>
    <property type="project" value="InterPro"/>
</dbReference>
<dbReference type="GO" id="GO:0051537">
    <property type="term" value="F:2 iron, 2 sulfur cluster binding"/>
    <property type="evidence" value="ECO:0007669"/>
    <property type="project" value="UniProtKB-KW"/>
</dbReference>
<reference evidence="12 13" key="1">
    <citation type="submission" date="2017-08" db="EMBL/GenBank/DDBJ databases">
        <title>Complete Genome Sequence of Streptomyces formicae KY5, the formicamycin producer.</title>
        <authorList>
            <person name="Holmes N.A."/>
            <person name="Devine R."/>
            <person name="Qin Z."/>
            <person name="Seipke R.F."/>
            <person name="Wilkinson B."/>
            <person name="Hutchings M.I."/>
        </authorList>
    </citation>
    <scope>NUCLEOTIDE SEQUENCE [LARGE SCALE GENOMIC DNA]</scope>
    <source>
        <strain evidence="12 13">KY5</strain>
    </source>
</reference>
<name>A0A291Q3C0_9ACTN</name>
<evidence type="ECO:0000313" key="12">
    <source>
        <dbReference type="EMBL" id="ATL26102.1"/>
    </source>
</evidence>
<dbReference type="InterPro" id="IPR014349">
    <property type="entry name" value="Rieske_Fe-S_prot"/>
</dbReference>
<dbReference type="PANTHER" id="PTHR10134">
    <property type="entry name" value="CYTOCHROME B-C1 COMPLEX SUBUNIT RIESKE, MITOCHONDRIAL"/>
    <property type="match status" value="1"/>
</dbReference>
<dbReference type="Pfam" id="PF00355">
    <property type="entry name" value="Rieske"/>
    <property type="match status" value="1"/>
</dbReference>
<dbReference type="CDD" id="cd03467">
    <property type="entry name" value="Rieske"/>
    <property type="match status" value="1"/>
</dbReference>
<evidence type="ECO:0000313" key="13">
    <source>
        <dbReference type="Proteomes" id="UP000221011"/>
    </source>
</evidence>
<dbReference type="GO" id="GO:0046872">
    <property type="term" value="F:metal ion binding"/>
    <property type="evidence" value="ECO:0007669"/>
    <property type="project" value="UniProtKB-KW"/>
</dbReference>
<dbReference type="AlphaFoldDB" id="A0A291Q3C0"/>
<keyword evidence="5" id="KW-0408">Iron</keyword>
<dbReference type="PROSITE" id="PS51318">
    <property type="entry name" value="TAT"/>
    <property type="match status" value="1"/>
</dbReference>
<feature type="region of interest" description="Disordered" evidence="10">
    <location>
        <begin position="137"/>
        <end position="156"/>
    </location>
</feature>
<evidence type="ECO:0000256" key="5">
    <source>
        <dbReference type="ARBA" id="ARBA00023004"/>
    </source>
</evidence>
<keyword evidence="7" id="KW-1015">Disulfide bond</keyword>
<dbReference type="FunFam" id="2.102.10.10:FF:000016">
    <property type="entry name" value="Nitrite reductase/ring-hydroxylating ferredoxin subunit"/>
    <property type="match status" value="1"/>
</dbReference>
<feature type="region of interest" description="Disordered" evidence="10">
    <location>
        <begin position="43"/>
        <end position="73"/>
    </location>
</feature>
<comment type="function">
    <text evidence="1">Iron-sulfur subunit of the cytochrome bc1 complex, an essential component of the respiratory electron transport chain required for ATP synthesis. The bc1 complex catalyzes the oxidation of menaquinol and the reduction of cytochrome c in the respiratory chain. The bc1 complex operates through a Q-cycle mechanism that couples electron transfer to generation of the proton gradient that drives ATP synthesis.</text>
</comment>
<comment type="cofactor">
    <cofactor evidence="9">
        <name>[2Fe-2S] cluster</name>
        <dbReference type="ChEBI" id="CHEBI:190135"/>
    </cofactor>
</comment>
<feature type="domain" description="Rieske" evidence="11">
    <location>
        <begin position="69"/>
        <end position="161"/>
    </location>
</feature>